<feature type="domain" description="Ig-like" evidence="25">
    <location>
        <begin position="5668"/>
        <end position="5757"/>
    </location>
</feature>
<dbReference type="PROSITE" id="PS50002">
    <property type="entry name" value="SH3"/>
    <property type="match status" value="1"/>
</dbReference>
<feature type="region of interest" description="Disordered" evidence="23">
    <location>
        <begin position="4656"/>
        <end position="4782"/>
    </location>
</feature>
<dbReference type="GO" id="GO:0046872">
    <property type="term" value="F:metal ion binding"/>
    <property type="evidence" value="ECO:0007669"/>
    <property type="project" value="UniProtKB-KW"/>
</dbReference>
<feature type="region of interest" description="Disordered" evidence="23">
    <location>
        <begin position="4800"/>
        <end position="4861"/>
    </location>
</feature>
<feature type="compositionally biased region" description="Basic and acidic residues" evidence="23">
    <location>
        <begin position="4445"/>
        <end position="4463"/>
    </location>
</feature>
<keyword evidence="8" id="KW-0723">Serine/threonine-protein kinase</keyword>
<dbReference type="FunFam" id="2.60.40.10:FF:000032">
    <property type="entry name" value="palladin isoform X1"/>
    <property type="match status" value="2"/>
</dbReference>
<dbReference type="CDD" id="cd00096">
    <property type="entry name" value="Ig"/>
    <property type="match status" value="1"/>
</dbReference>
<keyword evidence="11" id="KW-0677">Repeat</keyword>
<evidence type="ECO:0000256" key="12">
    <source>
        <dbReference type="ARBA" id="ARBA00022777"/>
    </source>
</evidence>
<accession>E2BM24</accession>
<feature type="domain" description="Ig-like" evidence="25">
    <location>
        <begin position="5893"/>
        <end position="5978"/>
    </location>
</feature>
<keyword evidence="6 21" id="KW-0728">SH3 domain</keyword>
<dbReference type="InterPro" id="IPR003599">
    <property type="entry name" value="Ig_sub"/>
</dbReference>
<feature type="compositionally biased region" description="Basic and acidic residues" evidence="23">
    <location>
        <begin position="4710"/>
        <end position="4719"/>
    </location>
</feature>
<keyword evidence="28" id="KW-1185">Reference proteome</keyword>
<feature type="domain" description="SH3" evidence="24">
    <location>
        <begin position="5576"/>
        <end position="5637"/>
    </location>
</feature>
<evidence type="ECO:0000256" key="10">
    <source>
        <dbReference type="ARBA" id="ARBA00022723"/>
    </source>
</evidence>
<feature type="domain" description="Ig-like" evidence="25">
    <location>
        <begin position="6643"/>
        <end position="6742"/>
    </location>
</feature>
<feature type="compositionally biased region" description="Basic and acidic residues" evidence="23">
    <location>
        <begin position="4594"/>
        <end position="4604"/>
    </location>
</feature>
<feature type="domain" description="Fibronectin type-III" evidence="26">
    <location>
        <begin position="7159"/>
        <end position="7255"/>
    </location>
</feature>
<dbReference type="InterPro" id="IPR003598">
    <property type="entry name" value="Ig_sub2"/>
</dbReference>
<dbReference type="SUPFAM" id="SSF49265">
    <property type="entry name" value="Fibronectin type III"/>
    <property type="match status" value="3"/>
</dbReference>
<feature type="domain" description="Fibronectin type-III" evidence="26">
    <location>
        <begin position="6829"/>
        <end position="6924"/>
    </location>
</feature>
<feature type="region of interest" description="Disordered" evidence="23">
    <location>
        <begin position="2947"/>
        <end position="2967"/>
    </location>
</feature>
<feature type="region of interest" description="Disordered" evidence="23">
    <location>
        <begin position="4209"/>
        <end position="4250"/>
    </location>
</feature>
<evidence type="ECO:0000256" key="2">
    <source>
        <dbReference type="ARBA" id="ARBA00004123"/>
    </source>
</evidence>
<feature type="region of interest" description="Disordered" evidence="23">
    <location>
        <begin position="5112"/>
        <end position="5217"/>
    </location>
</feature>
<feature type="region of interest" description="Disordered" evidence="23">
    <location>
        <begin position="3893"/>
        <end position="3913"/>
    </location>
</feature>
<feature type="compositionally biased region" description="Polar residues" evidence="23">
    <location>
        <begin position="1468"/>
        <end position="1477"/>
    </location>
</feature>
<dbReference type="FunFam" id="2.60.40.10:FF:000003">
    <property type="entry name" value="Titin isoform E"/>
    <property type="match status" value="1"/>
</dbReference>
<keyword evidence="16" id="KW-1015">Disulfide bond</keyword>
<evidence type="ECO:0000256" key="16">
    <source>
        <dbReference type="ARBA" id="ARBA00023157"/>
    </source>
</evidence>
<dbReference type="GO" id="GO:0030017">
    <property type="term" value="C:sarcomere"/>
    <property type="evidence" value="ECO:0007669"/>
    <property type="project" value="UniProtKB-ARBA"/>
</dbReference>
<feature type="region of interest" description="Disordered" evidence="23">
    <location>
        <begin position="2440"/>
        <end position="2459"/>
    </location>
</feature>
<dbReference type="FunFam" id="2.60.40.10:FF:001138">
    <property type="entry name" value="Sallimus, isoform P"/>
    <property type="match status" value="1"/>
</dbReference>
<feature type="compositionally biased region" description="Polar residues" evidence="23">
    <location>
        <begin position="100"/>
        <end position="109"/>
    </location>
</feature>
<evidence type="ECO:0000256" key="1">
    <source>
        <dbReference type="ARBA" id="ARBA00001946"/>
    </source>
</evidence>
<evidence type="ECO:0000256" key="13">
    <source>
        <dbReference type="ARBA" id="ARBA00022837"/>
    </source>
</evidence>
<feature type="domain" description="Ig-like" evidence="25">
    <location>
        <begin position="6264"/>
        <end position="6347"/>
    </location>
</feature>
<comment type="similarity">
    <text evidence="4">Belongs to the protein kinase superfamily. CAMK Ser/Thr protein kinase family.</text>
</comment>
<keyword evidence="17" id="KW-0539">Nucleus</keyword>
<feature type="region of interest" description="Disordered" evidence="23">
    <location>
        <begin position="1440"/>
        <end position="1499"/>
    </location>
</feature>
<evidence type="ECO:0000256" key="15">
    <source>
        <dbReference type="ARBA" id="ARBA00022860"/>
    </source>
</evidence>
<evidence type="ECO:0000313" key="28">
    <source>
        <dbReference type="Proteomes" id="UP000008237"/>
    </source>
</evidence>
<feature type="region of interest" description="Disordered" evidence="23">
    <location>
        <begin position="1973"/>
        <end position="2002"/>
    </location>
</feature>
<dbReference type="InterPro" id="IPR036116">
    <property type="entry name" value="FN3_sf"/>
</dbReference>
<evidence type="ECO:0000259" key="26">
    <source>
        <dbReference type="PROSITE" id="PS50853"/>
    </source>
</evidence>
<dbReference type="OMA" id="HTSPTAN"/>
<feature type="region of interest" description="Disordered" evidence="23">
    <location>
        <begin position="4958"/>
        <end position="5018"/>
    </location>
</feature>
<dbReference type="GO" id="GO:0030154">
    <property type="term" value="P:cell differentiation"/>
    <property type="evidence" value="ECO:0007669"/>
    <property type="project" value="UniProtKB-ARBA"/>
</dbReference>
<feature type="domain" description="Ig-like" evidence="25">
    <location>
        <begin position="6174"/>
        <end position="6258"/>
    </location>
</feature>
<evidence type="ECO:0000256" key="21">
    <source>
        <dbReference type="PROSITE-ProRule" id="PRU00192"/>
    </source>
</evidence>
<evidence type="ECO:0000256" key="14">
    <source>
        <dbReference type="ARBA" id="ARBA00022842"/>
    </source>
</evidence>
<dbReference type="OrthoDB" id="6612025at2759"/>
<dbReference type="GO" id="GO:0005516">
    <property type="term" value="F:calmodulin binding"/>
    <property type="evidence" value="ECO:0007669"/>
    <property type="project" value="UniProtKB-KW"/>
</dbReference>
<feature type="region of interest" description="Disordered" evidence="23">
    <location>
        <begin position="3642"/>
        <end position="3703"/>
    </location>
</feature>
<feature type="region of interest" description="Disordered" evidence="23">
    <location>
        <begin position="3242"/>
        <end position="3264"/>
    </location>
</feature>
<feature type="domain" description="Fibronectin type-III" evidence="26">
    <location>
        <begin position="6930"/>
        <end position="7025"/>
    </location>
</feature>
<evidence type="ECO:0000256" key="3">
    <source>
        <dbReference type="ARBA" id="ARBA00004496"/>
    </source>
</evidence>
<dbReference type="FunFam" id="2.60.40.10:FF:000160">
    <property type="entry name" value="Titin a"/>
    <property type="match status" value="1"/>
</dbReference>
<dbReference type="Pfam" id="PF00041">
    <property type="entry name" value="fn3"/>
    <property type="match status" value="5"/>
</dbReference>
<dbReference type="GO" id="GO:0060298">
    <property type="term" value="P:positive regulation of sarcomere organization"/>
    <property type="evidence" value="ECO:0007669"/>
    <property type="project" value="UniProtKB-ARBA"/>
</dbReference>
<evidence type="ECO:0000256" key="4">
    <source>
        <dbReference type="ARBA" id="ARBA00006692"/>
    </source>
</evidence>
<feature type="region of interest" description="Disordered" evidence="23">
    <location>
        <begin position="2696"/>
        <end position="2721"/>
    </location>
</feature>
<feature type="compositionally biased region" description="Basic and acidic residues" evidence="23">
    <location>
        <begin position="4470"/>
        <end position="4572"/>
    </location>
</feature>
<name>E2BM24_HARSA</name>
<dbReference type="InParanoid" id="E2BM24"/>
<dbReference type="EC" id="2.7.11.1" evidence="5"/>
<feature type="compositionally biased region" description="Basic and acidic residues" evidence="23">
    <location>
        <begin position="4674"/>
        <end position="4703"/>
    </location>
</feature>
<evidence type="ECO:0000256" key="19">
    <source>
        <dbReference type="ARBA" id="ARBA00047899"/>
    </source>
</evidence>
<dbReference type="PROSITE" id="PS50853">
    <property type="entry name" value="FN3"/>
    <property type="match status" value="5"/>
</dbReference>
<feature type="compositionally biased region" description="Basic and acidic residues" evidence="23">
    <location>
        <begin position="3660"/>
        <end position="3670"/>
    </location>
</feature>
<dbReference type="InterPro" id="IPR001452">
    <property type="entry name" value="SH3_domain"/>
</dbReference>
<evidence type="ECO:0000256" key="22">
    <source>
        <dbReference type="SAM" id="Coils"/>
    </source>
</evidence>
<evidence type="ECO:0000259" key="25">
    <source>
        <dbReference type="PROSITE" id="PS50835"/>
    </source>
</evidence>
<feature type="region of interest" description="Disordered" evidence="23">
    <location>
        <begin position="2027"/>
        <end position="2050"/>
    </location>
</feature>
<sequence>MVLAMSSTDEYVPTKEAEKQKGKPGLEELTSLTVSQIVSEEAEDVLPTAEVPTEKIAQTSFFGRDIAETTEITMASNVGELVESRKPDEQKGKPDIEELQSLSVTQTVSGEAEAALPSPEVPKEKTAQTDLFGRDVAETTQIVTMISAEELAKQLAPDERKGEFIVEELSSLTVSQVISNEAEDTLAKDEFPTEKTAQPHLFGRDIAESTMALAMSSTDEYVPTKEAEKQKGKPGLEELTSLTISQIISQEAEDVLPSPEVPTGRTVETSLFGRDVAETTEITMASNVGELVESRKPDVQKGKPDIEELQSLNIIQTISSEAEAVLPSPEVPKEKIAQADLFGRDVAETTQIVTMISAEELAKQLAPDERKGEFTVEELSSLTVSQIISNEAEDTLVKDEFPAAKTAQPHLFGRDVAETTVILAMTSTDEYVPEKEAEKQTGKPGLEELTSLTVSQIVSQETEDILPSPEVPTERTVQTSLFGRDVAETTEITMASNVGELVESRKPDVQKGKPDIEELQSLNVMQTVSNEAEAVLPSLELPKEKTAQTDLFGRDVAETTQVVTMISAEELAKQLAPDERKGEFIVEELSSLTVSQVISNEAEDTLAKDEFPVGKTAQPHLFGRDIAETTMVLAMSSTDEYVPTKEAEQQKGKPGLEELTSLTISQIISQEAEDVLPSPEVPTGRTVETSLFGRDVAETTEITMASNVGELVESRKPDVQKGKPDIEELQSLSVIQTISGEAEAVLPSPEIPKEKTAQTDLFGRDIAETTQIVTMISTEELAKQLAPDKRKGEFIVEELSSLTVSQVISNEAEDTLVKDEFPAGKTAEPYLLGRDVAETTVVLAMASTEDYVPEKETEKQKGKPGLEELTSLTISQVVSQETEDVLPTAEAPTEKIAETSFFGRDVAETTEITMASNVGELVEGKKPEVQKGKRDIEELQSLSVTQTISGEAEAVLPAPEIPQEKTAQTDLFGRDIAETTQIVTMISAEELAKQLAPDERKGEFTVEELSSLTVSQVISNEAEDMLVKDEFPVGKTAESYLFGRDIAETSMVLTMSSTDEFVPTKEAEKQKGKPGLEELMSLSVSQIVSQEAEDILPSPEAPTEKTVQTSLFGRDVAEITEITIASSVDELIESRKPEVQKGKPDFEELLSLSVTQTVSTETEAILPSPEVPTEKTAQADLFGRDVAETAQIVTMMTTEELSGQLAPDERKGEFKVEELSSLTVSQIVSNEVEETLVKEEFPAEKTAQPNLFGRDIAETTMVLTMSSTEEYVPTKEAEKQKGKPGLEEFTSLTVSQTISQEAEDILPSPEAPTERTVQTSLFGRDVAETTEITVASNVDELIESHKPEVQRGKPDIQELLSLSVTQTVSSEAEAMLPSPEVPTGKTAQTDLFGRDVAETTQIVTMISTEELAKQLTPDERKGEFKVEELSSLTVSQILSHESEETFQSPDAPSGLTAMPTMSGREIAETSQMLTMSSADEFARSKSPEEQKGKPSLDELSPLMVSQVISTEVEEQLVSREKLDEKTAVSRFTGREVAQTTEIVTVANVEQITKLEKADSQKGKPDVEEINVVAVSEVISTEAEQELPSQEAPQKRKALQKVSSVEVAETSEILTVSNVEELAKPQVPEKHRGRPHLEELMSLSVSEVAYSEAEKRLLTPEEPIKQIAEQSMLGMRVAEKSQIVTSATAEEMIEPAKPEVKKIAPEQIPFQGIQQTQAVPHESERLLILDKAAPSATAEVAFRVSEGLEVIQVTTTEKETKEVVKSQVEEASAQADVIKRKVALKTEVLPEDVASEFVVSKPEGKTAHGVEDEKQGVIVTELQHAAEIESNLPETVVPIAKLASASIEADYLEQVVETTEASTQHHITITQHTTEHDTIHQPSIDSDIEVTEEYTTKFRRGSKDDETAAVKTKKTTLRKKMPRTKSEEEKVVVIEEELEDIKSRIPSIPKKQFMHIEEVTEMTGIEEIKPTKIEESEEKDTKPTVTKQIETKEEQVTVTEERIEGQKPKKITKKKIIKQKEQKQQVTEEVIAEEKSKVSTTTATEGPEEEVVEETIFALPLAEFVIPTDVEEVREQVTVKEEKVEGQRPKKVTRRKIIKRKGQKQQVTEEVTVEEKDKAPITTITEGPEEEVVEETILPLPLPKSVKPTDVEEVREQVTVTEERVEGQRPKKVIRRKIIKRRGQKQQVTEEVTVEEKGKAPITTVTEGPEEEIVEKNILPLPLQESGNPPDVEEVREQITVTEERVEGQIPKKIIKKKVIKRKGQKQQVTEEVTVGEGGKAPITTVTEWPEEEVVEETILPLSLPEFVKPIDIEEVREQVTVTEERVVGEEPKRITKKKVIKRKGQKQQVTEEVTVEEKEGPEEEIVEETTVPLPLQEFVKPSDVEEVREQVTVTEERVEGQRPKKVTRRKIIRRKGQKQQVTEEVTVEEKDKAPITTITEGPEEEVVEETIMPLPLPDSVKPIDIEEVREQVTVTEEQVEGQEPKKITKKKVTKRKEEVREQVTVTEERVEGQIPKKVTRRKIIKRKGQKQQVTEEVTVEEKGKAPITTVFVGPEEEVDEESVLPLPLPEIVKPTDVEEVREQVTVTEEQVEGQKPRKIINKKVIKRKGQKQQVIEEVTVEEKGKPPITTVTKGPEEEVVEENILPLALPEFVKPADVEEIREQVRVTEERVVGEEPKRITKKKVIKRKGQKQQVTEEVTVEEKGKAPPTTVTEGPEEEVLEETVLPVTLPEFVKPADVEEIREQVRVTEERVVGEEPKRITKKKVIKRKGQKQQVTEEVTVEEKGKAPITTVTEGPEEEIIEEITVPLALPEFVKPTDVEEVREQEVVEETIMPLPLPDSVKPIDIEEVREQVTVTEEQVEGQEPKKITKKKVTKRKGQKQQITEEVTVEEKDSVKPIDIEEVREQVTVTEEQVEGQEPKKITKKKVTKRKGQKQQITEEVTVEEKGKAPITTVTEGPEEEVVEETVFPLTLPEFVKPTDVEEKKVIKRKGQKQQVTEEVTVEEKGKIPITTVTEGPEEEIVEETTLPLPLQEFVKPTDVEEVRELVTVTEERMEEQRPKKVTRRKIIRRKGQKQQVTEEVTVEEKGKAPVTTVTEGPEEEVVEETVLPLPLLESVKPTDIEEIREQVTVTEERVVGEEPKRITKKKIIKRKGQKQQVTEEVTVGEKSKAPTMTVTEGPEEEVIEETVLPLALPEFVKPTDVEEVREQVTVTEERVVGEEPKRITKKKVIKRKGQKQQVTEEVTVEEKGKAPTTTVTEGPEEEVIEETVLPLALPEFVNPTDVEEVREQVTVTEERVVGEEPKRITKKKVIKRKGQKQQVTEEVTVEEKGKASITTVTEGPEEEVIEETTVPPALPEFVKPTDVEEVREQVTVTEERVEGQEPKKITKKKVIKRKGQKQQVTEEVTVEEKGKAPITTVTEGPEEEVIEETIMPLPLPEFVKPIDIEEVGEQVTVTEEQVEGQGPVKITKKKIIKRKGQKQQVTEEVTVEERGKAPMASIKEGPVEEIVKDIVLPSPEIEDIIETINIVTLDYIENINEEKPRRIKKKRILSKPVDEEPNVTDITTIEEEGIEPVTIVEECVDDSDNLYPTITDSIMPQIIKETKEDITVSRVVTDEGRPIKLRKARVTTKCDDEEQVTERITIEDDTEEKQPTTTTLDLHADTIPEIHDKRKHKRLTKHKIDEKIEGTKKKPMYQEQQAKDEIPEEVVKEIVTEETEKQQAQLLVETKSEESVKVTKVDIKKAPKEKKEKPVIEEEEVIETIETPTQKIVKKKKLPKEKDKRVETIEEVEQVTEIIETPTKKVVKKKKHVTGTDDILEEVVEEIAMEKPKEERARTVVEGKQETAMVTEIDIHKAPVKIPKEKVDITEEKAKTLDDNVSEEITEEIVIEKPKKEKAETTFSPRESIEVTQTLTESPVTKLTEEKPKLKEAVVRKIEDERVTLKKVTREETSTIPSQEEVTLEVSKEMVSEKPKEEQVQSSIITKEGLKVIETIPETVTEGLPEKIKPTEETAVPIEEVEQQAEVKEVTIKKAPKKVKPKRADEHEVKEEVVEEIIPKKPKEDKAKKDIMLKEGVEVTEVAAETVPEELKPELPTVKKAKPDVAPVESIEITEVTTAMANGEVFEKKEVETVKVEVKDEKEKKLSRAKKEKIIPEKKPVTVEEKQEEGKVEEMLPIKPKTEEIKISEVLPDTVKAAEIIPETKIAEIPEKKLEDKPQEAEILPIEKKEDEKPKEEIVSVIEEKPTDETTEKITEKKIVKKKKKKPVKKDEIEEWIEPEYERPVLEPMPEKIQWEPTKKKKEKKVLPEAVQKLVPQKIERKEIKPTKLKYTEPAETVQFGAIKLKKITIVKKKEISEPKFPKIMLRSRITFIGDYPPELQIPKITYIEENPIQTGVLSRNAEEALEVLKKKYKKRKMTEKELVELEKLDKEFDELKKVPLEKIEDKSIYERAPKKPEKKPEEPQKLVIGKGEVKQEPELAPEEVKLKTIPEKKPEEITETKKKPKKKETTEDVPHKEKEKPKDKLEFEEFKPLEFDRPEIEKYVPEEFEKPEKPEPEPVPESYEKPTRKKPDQDVEQIPLVKGIPKPMEPEEEPEVKFRIPPSEKPEDEPETITLKPWKKDKPEEEREIEYPTLEKDKVPTKPVEDVDEITVKQKIKPKKLKKKQIEPDETTEEITLKKTPEEKPEIPTEEISEKVLLKPKEPIEEAADEVTVKKPVEEKEATEEVTLKKKPKRKPVTEEAADEVTVQKPVPKEEEKVPEEVSEKVELKKPKKKPVKEEATDEVTVKKPIIEEKKEEVEEITEEVMLKKKPKKKPVTEEAVDEVTIQKLVPKEEEKVPEEVSEKVELKKPKEKPVKEEAADEVTVKKPIIEEKKEEVEEITEEVTLKKKPKKKSVTEEAADEVTVQKPVPKEEEKVPEEVTKKVELKKPKKKPVKEEAADEVTVKKPVIEEKKEEVEEITEEITLKKKPKKKPVTEEAAAEITLKKPVPKEEEQVPEEVTEKVELKKPKKKPVKEEAADEVTIKKPVIEETKEETEEITEEVTLKKKPKKKPVTEEAAAEITVKKPVSKEEEQEPEEVTEKVELKKPKKKPVKEEAADEVTIKKPVIEEKKEEVEEITEEITLKKKQKKKPVTEEAAAEITVKKPVSKEEEQEPEEVTEKVELKKPKKKPVKEEAADEVTIKKPVVEERKEEAEEVTEEVTLKKKPKKKPVTEEVAAEVTVKKPVPKEKVQVPEEVTEKVELKKPKKKPVKEEAADEITIKKPIIEKEKEEEIISEDVVLKKKPTKKAPVVEEVEETAITIKKKERVPEQPKEEEEVSTDVLLKRKKPMEKVEEVAAEELTIQKIVEVEEPKEVIEEITLKRKPPKKVPKPIEEIYEDVTLRKLRPKKKPRPDIKEVTEVENVTFRPRTTKTKEDVEQEFKISLNTYEEEDISMSGKVRLKPKKRPLTYSEETGEETIKIMQEIEDDFGPVEEIIDESEEEGKEYSVEELDVDEMRIPLRRRKKKEKAPYTVEEIEEDVKVQLKRDRKYSYEETDAEVLALKLKSKRRVSTYEEEEASLSITREEEISEEDVEYVIHDGDTMFSICSYEAETDEAINLVEGEKVYIIDHTNQDWWFVKKHLTEEKGWVPAQYLLNEVHYTVYLQRKLHEKIDRLPIFEKPGPGEKASAPRFIEKLQPIHTLDGYTVQFECQVEGTPRPQITWFRQTAIIKPSADFQIYYDEDNVATLIIREVFPEDAGMFTCVAKNAAGFASSTTELIVEAPLSDHGSDITGPSRKSLSRESSLADILEGIPPTFSRKPKAKYVDEGDDVLLECRLVAVPEPEITWYFKDTQVVSQQNIIVATESDMHMYCSIVKISKVQKKQEGRYKIVAKNREGEATIDIPVKVKTGKSEPPEILEPLQSYVIKEGETVVLSTQIVGNPSPKITWYKDGKPIKGLQPKQDRHVNTLSLIQPKVADTGEYSVVAVNDIGKAETRATLTVEKVPSGAPEPPLFTKRFQEVIVPEKGTFKLVAKVTGNPVPEVIWLRNNKPLEKSPNITESYDGENILLEIRNADSETDAGDYKCVANNPVGKASHGAKVTVDVAKVSFTRKLQSEVTVDEYKTLELNCETSHTVSTVWWHNDKEISGMDHREVIQEGRVHKLVIKKSGPADAGTYKCTVKNQVTSSNVTVRATKPEFVRKLQDFEVKERDVAILEVEITSQTADVTWRKDSETLTPSKGKLEFVKDGTVRKLLIRSASVHDEGEYICALPDEECAAEVTVVELPPEIIGKMQDVIIARGERATFEIELTKGDALIRWFKDGQELQFSEHVRLSIDGKKQKLKIYDTEMEDAGIYSCQVGNQTSSARLTVEEPEVDFIKKLPDVTLVPLNTDATFLIELSRADVPVTWLRKGEIIDRTQTSKYSIIDEGNVKKLIVKKCTTEDIAEYTAAVANVKTSSRLKVEIIETPPKINPDTPRKYKTTKGDDIDIVVKFKATPTPSDEWTVDGRVVKKSKRIAMSIDECSAVLTIRDVQEKDIGDYNLKLINPHGEDSIEINVIVVQVPGAPGTPEPLEITDNSITLHWKQPDSDGHSPIVEYILEYREKTESSWSKVTETINETTYKMTKLTTNKEYTFRVTAVNEAGPGEASPNTPYLKISKLSASESPTILEALQSVVIGLGETVTLSCVIGGIPTPHITWFKNDVAFEDSNITYENRVTKYTVRQTTETSSATFTVKAHNDAGTAETSCQLKIQESPKIICDENLTNQRLPVADKWKIDIRFSGFPKPEVTWTKNNKKITDKRISVETREDTSVISIPSLVRDDTASYTAKATNEAGSSSIECHLRVIDKPSKPQGPVIAKEIRQDRVTIEWRPPVDDGGVELERYTIEKCEVDKQVWTKVGDVDKEVESFCAQKLQQNVDYVFRIVARNIVGPSDPLESEPIRTRTSFEPPGPPRGPLEVSGMTKTSFTIKWEPPENDGGTPITDYIVEIKETSKKAWRRIAETKGDVTNTVVSDLKTDASYNFRITAKNSVGTGPPYTAEEAITVGKRPMIIKLTESSMYALLGIFPPTKMVVVKTPPSCPLNVRATNVTSKSVTLSWSPPASTGGSELIGYVIEKRPLIGKGARWTKIVTLDATTHQYCVENLKESEFLFRIFAENSVGLSTPTNSEPITLKTHANVPSPPTAPLEMRQIAANTMVIEWGRPESDGGAPLEGYKIAIRDARKTMWMEVGRVGADVQKLMIRDLQENHEYLVRIFARNEIGFSDHLESEEPFKIVPTSELSIVEPVAEAMDKGETPSISFSTENTSSWLREHNMDADIHSYARARLLRKDEYFFRIWHYAKQLFE</sequence>
<feature type="region of interest" description="Disordered" evidence="23">
    <location>
        <begin position="5231"/>
        <end position="5252"/>
    </location>
</feature>
<feature type="compositionally biased region" description="Basic and acidic residues" evidence="23">
    <location>
        <begin position="4617"/>
        <end position="4644"/>
    </location>
</feature>
<keyword evidence="13" id="KW-0106">Calcium</keyword>
<dbReference type="Pfam" id="PF00018">
    <property type="entry name" value="SH3_1"/>
    <property type="match status" value="1"/>
</dbReference>
<dbReference type="Pfam" id="PF07679">
    <property type="entry name" value="I-set"/>
    <property type="match status" value="10"/>
</dbReference>
<feature type="compositionally biased region" description="Basic and acidic residues" evidence="23">
    <location>
        <begin position="3680"/>
        <end position="3690"/>
    </location>
</feature>
<feature type="compositionally biased region" description="Basic and acidic residues" evidence="23">
    <location>
        <begin position="121"/>
        <end position="132"/>
    </location>
</feature>
<dbReference type="PROSITE" id="PS50835">
    <property type="entry name" value="IG_LIKE"/>
    <property type="match status" value="8"/>
</dbReference>
<dbReference type="SMART" id="SM00326">
    <property type="entry name" value="SH3"/>
    <property type="match status" value="1"/>
</dbReference>
<feature type="region of interest" description="Disordered" evidence="23">
    <location>
        <begin position="3160"/>
        <end position="3183"/>
    </location>
</feature>
<feature type="domain" description="Ig-like" evidence="25">
    <location>
        <begin position="5989"/>
        <end position="6079"/>
    </location>
</feature>
<dbReference type="FunFam" id="2.60.40.10:FF:000050">
    <property type="entry name" value="Titin isoform B"/>
    <property type="match status" value="1"/>
</dbReference>
<dbReference type="GO" id="GO:0045989">
    <property type="term" value="P:positive regulation of striated muscle contraction"/>
    <property type="evidence" value="ECO:0007669"/>
    <property type="project" value="UniProtKB-ARBA"/>
</dbReference>
<feature type="region of interest" description="Disordered" evidence="23">
    <location>
        <begin position="5031"/>
        <end position="5097"/>
    </location>
</feature>
<evidence type="ECO:0000259" key="24">
    <source>
        <dbReference type="PROSITE" id="PS50002"/>
    </source>
</evidence>
<dbReference type="Proteomes" id="UP000008237">
    <property type="component" value="Unassembled WGS sequence"/>
</dbReference>
<keyword evidence="10" id="KW-0479">Metal-binding</keyword>
<feature type="compositionally biased region" description="Basic and acidic residues" evidence="23">
    <location>
        <begin position="1480"/>
        <end position="1496"/>
    </location>
</feature>
<keyword evidence="22" id="KW-0175">Coiled coil</keyword>
<dbReference type="FunFam" id="2.60.40.10:FF:000425">
    <property type="entry name" value="Myosin light chain kinase"/>
    <property type="match status" value="1"/>
</dbReference>
<dbReference type="SUPFAM" id="SSF50044">
    <property type="entry name" value="SH3-domain"/>
    <property type="match status" value="1"/>
</dbReference>
<dbReference type="InterPro" id="IPR013098">
    <property type="entry name" value="Ig_I-set"/>
</dbReference>
<feature type="coiled-coil region" evidence="22">
    <location>
        <begin position="4407"/>
        <end position="4437"/>
    </location>
</feature>
<dbReference type="STRING" id="610380.E2BM24"/>
<dbReference type="Gene3D" id="2.60.40.10">
    <property type="entry name" value="Immunoglobulins"/>
    <property type="match status" value="16"/>
</dbReference>
<feature type="compositionally biased region" description="Polar residues" evidence="23">
    <location>
        <begin position="3899"/>
        <end position="3913"/>
    </location>
</feature>
<dbReference type="InterPro" id="IPR003961">
    <property type="entry name" value="FN3_dom"/>
</dbReference>
<dbReference type="CDD" id="cd11856">
    <property type="entry name" value="SH3_p47phox_like"/>
    <property type="match status" value="1"/>
</dbReference>
<feature type="region of interest" description="Disordered" evidence="23">
    <location>
        <begin position="78"/>
        <end position="132"/>
    </location>
</feature>
<dbReference type="PANTHER" id="PTHR14340">
    <property type="entry name" value="MICROFIBRIL-ASSOCIATED GLYCOPROTEIN 3"/>
    <property type="match status" value="1"/>
</dbReference>
<dbReference type="GO" id="GO:0005634">
    <property type="term" value="C:nucleus"/>
    <property type="evidence" value="ECO:0007669"/>
    <property type="project" value="UniProtKB-SubCell"/>
</dbReference>
<reference evidence="27 28" key="1">
    <citation type="journal article" date="2010" name="Science">
        <title>Genomic comparison of the ants Camponotus floridanus and Harpegnathos saltator.</title>
        <authorList>
            <person name="Bonasio R."/>
            <person name="Zhang G."/>
            <person name="Ye C."/>
            <person name="Mutti N.S."/>
            <person name="Fang X."/>
            <person name="Qin N."/>
            <person name="Donahue G."/>
            <person name="Yang P."/>
            <person name="Li Q."/>
            <person name="Li C."/>
            <person name="Zhang P."/>
            <person name="Huang Z."/>
            <person name="Berger S.L."/>
            <person name="Reinberg D."/>
            <person name="Wang J."/>
            <person name="Liebig J."/>
        </authorList>
    </citation>
    <scope>NUCLEOTIDE SEQUENCE [LARGE SCALE GENOMIC DNA]</scope>
    <source>
        <strain evidence="27 28">R22 G/1</strain>
    </source>
</reference>
<feature type="region of interest" description="Disordered" evidence="23">
    <location>
        <begin position="6913"/>
        <end position="6938"/>
    </location>
</feature>
<feature type="compositionally biased region" description="Basic and acidic residues" evidence="23">
    <location>
        <begin position="82"/>
        <end position="96"/>
    </location>
</feature>
<dbReference type="InterPro" id="IPR036028">
    <property type="entry name" value="SH3-like_dom_sf"/>
</dbReference>
<dbReference type="FunFam" id="2.60.40.10:FF:000031">
    <property type="entry name" value="Myosin-binding protein C, slow type"/>
    <property type="match status" value="2"/>
</dbReference>
<evidence type="ECO:0000256" key="7">
    <source>
        <dbReference type="ARBA" id="ARBA00022490"/>
    </source>
</evidence>
<feature type="compositionally biased region" description="Basic and acidic residues" evidence="23">
    <location>
        <begin position="4987"/>
        <end position="5005"/>
    </location>
</feature>
<evidence type="ECO:0000256" key="11">
    <source>
        <dbReference type="ARBA" id="ARBA00022737"/>
    </source>
</evidence>
<dbReference type="FunFam" id="2.60.40.10:FF:000107">
    <property type="entry name" value="Myosin, light chain kinase a"/>
    <property type="match status" value="1"/>
</dbReference>
<proteinExistence type="inferred from homology"/>
<feature type="compositionally biased region" description="Basic and acidic residues" evidence="23">
    <location>
        <begin position="5170"/>
        <end position="5191"/>
    </location>
</feature>
<evidence type="ECO:0000256" key="18">
    <source>
        <dbReference type="ARBA" id="ARBA00023319"/>
    </source>
</evidence>
<feature type="domain" description="Ig-like" evidence="25">
    <location>
        <begin position="6083"/>
        <end position="6168"/>
    </location>
</feature>
<feature type="compositionally biased region" description="Polar residues" evidence="23">
    <location>
        <begin position="1440"/>
        <end position="1450"/>
    </location>
</feature>
<dbReference type="InterPro" id="IPR013783">
    <property type="entry name" value="Ig-like_fold"/>
</dbReference>
<dbReference type="EMBL" id="GL449100">
    <property type="protein sequence ID" value="EFN83273.1"/>
    <property type="molecule type" value="Genomic_DNA"/>
</dbReference>
<keyword evidence="9" id="KW-0808">Transferase</keyword>
<dbReference type="SMART" id="SM00409">
    <property type="entry name" value="IG"/>
    <property type="match status" value="11"/>
</dbReference>
<feature type="compositionally biased region" description="Basic and acidic residues" evidence="23">
    <location>
        <begin position="4750"/>
        <end position="4768"/>
    </location>
</feature>
<dbReference type="GO" id="GO:0040017">
    <property type="term" value="P:positive regulation of locomotion"/>
    <property type="evidence" value="ECO:0007669"/>
    <property type="project" value="UniProtKB-ARBA"/>
</dbReference>
<dbReference type="PANTHER" id="PTHR14340:SF9">
    <property type="entry name" value="FIBRONECTIN TYPE-III DOMAIN-CONTAINING PROTEIN"/>
    <property type="match status" value="1"/>
</dbReference>
<feature type="compositionally biased region" description="Basic and acidic residues" evidence="23">
    <location>
        <begin position="4829"/>
        <end position="4861"/>
    </location>
</feature>
<evidence type="ECO:0000256" key="17">
    <source>
        <dbReference type="ARBA" id="ARBA00023242"/>
    </source>
</evidence>
<feature type="domain" description="Fibronectin type-III" evidence="26">
    <location>
        <begin position="6543"/>
        <end position="6638"/>
    </location>
</feature>
<evidence type="ECO:0000256" key="6">
    <source>
        <dbReference type="ARBA" id="ARBA00022443"/>
    </source>
</evidence>
<comment type="subcellular location">
    <subcellularLocation>
        <location evidence="3">Cytoplasm</location>
    </subcellularLocation>
    <subcellularLocation>
        <location evidence="2">Nucleus</location>
    </subcellularLocation>
</comment>
<evidence type="ECO:0000256" key="9">
    <source>
        <dbReference type="ARBA" id="ARBA00022679"/>
    </source>
</evidence>
<dbReference type="CDD" id="cd00063">
    <property type="entry name" value="FN3"/>
    <property type="match status" value="5"/>
</dbReference>
<dbReference type="InterPro" id="IPR007110">
    <property type="entry name" value="Ig-like_dom"/>
</dbReference>
<feature type="region of interest" description="Disordered" evidence="23">
    <location>
        <begin position="3079"/>
        <end position="3107"/>
    </location>
</feature>
<comment type="catalytic activity">
    <reaction evidence="20">
        <text>L-seryl-[protein] + ATP = O-phospho-L-seryl-[protein] + ADP + H(+)</text>
        <dbReference type="Rhea" id="RHEA:17989"/>
        <dbReference type="Rhea" id="RHEA-COMP:9863"/>
        <dbReference type="Rhea" id="RHEA-COMP:11604"/>
        <dbReference type="ChEBI" id="CHEBI:15378"/>
        <dbReference type="ChEBI" id="CHEBI:29999"/>
        <dbReference type="ChEBI" id="CHEBI:30616"/>
        <dbReference type="ChEBI" id="CHEBI:83421"/>
        <dbReference type="ChEBI" id="CHEBI:456216"/>
        <dbReference type="EC" id="2.7.11.1"/>
    </reaction>
</comment>
<keyword evidence="18" id="KW-0393">Immunoglobulin domain</keyword>
<dbReference type="Gene3D" id="2.30.30.40">
    <property type="entry name" value="SH3 Domains"/>
    <property type="match status" value="1"/>
</dbReference>
<dbReference type="SMART" id="SM00060">
    <property type="entry name" value="FN3"/>
    <property type="match status" value="5"/>
</dbReference>
<protein>
    <recommendedName>
        <fullName evidence="5">non-specific serine/threonine protein kinase</fullName>
        <ecNumber evidence="5">2.7.11.1</ecNumber>
    </recommendedName>
</protein>
<feature type="domain" description="Ig-like" evidence="25">
    <location>
        <begin position="5792"/>
        <end position="5880"/>
    </location>
</feature>
<feature type="region of interest" description="Disordered" evidence="23">
    <location>
        <begin position="2349"/>
        <end position="2368"/>
    </location>
</feature>
<feature type="region of interest" description="Disordered" evidence="23">
    <location>
        <begin position="4445"/>
        <end position="4644"/>
    </location>
</feature>
<evidence type="ECO:0000256" key="8">
    <source>
        <dbReference type="ARBA" id="ARBA00022527"/>
    </source>
</evidence>
<gene>
    <name evidence="27" type="ORF">EAI_17089</name>
</gene>
<evidence type="ECO:0000256" key="5">
    <source>
        <dbReference type="ARBA" id="ARBA00012513"/>
    </source>
</evidence>
<dbReference type="GO" id="GO:0004674">
    <property type="term" value="F:protein serine/threonine kinase activity"/>
    <property type="evidence" value="ECO:0007669"/>
    <property type="project" value="UniProtKB-KW"/>
</dbReference>
<evidence type="ECO:0000313" key="27">
    <source>
        <dbReference type="EMBL" id="EFN83273.1"/>
    </source>
</evidence>
<feature type="region of interest" description="Disordered" evidence="23">
    <location>
        <begin position="4879"/>
        <end position="4919"/>
    </location>
</feature>
<feature type="domain" description="Fibronectin type-III" evidence="26">
    <location>
        <begin position="7058"/>
        <end position="7155"/>
    </location>
</feature>
<keyword evidence="14" id="KW-0460">Magnesium</keyword>
<evidence type="ECO:0000256" key="23">
    <source>
        <dbReference type="SAM" id="MobiDB-lite"/>
    </source>
</evidence>
<keyword evidence="7" id="KW-0963">Cytoplasm</keyword>
<dbReference type="InterPro" id="IPR036179">
    <property type="entry name" value="Ig-like_dom_sf"/>
</dbReference>
<comment type="cofactor">
    <cofactor evidence="1">
        <name>Mg(2+)</name>
        <dbReference type="ChEBI" id="CHEBI:18420"/>
    </cofactor>
</comment>
<feature type="compositionally biased region" description="Basic and acidic residues" evidence="23">
    <location>
        <begin position="5231"/>
        <end position="5242"/>
    </location>
</feature>
<feature type="compositionally biased region" description="Basic and acidic residues" evidence="23">
    <location>
        <begin position="1988"/>
        <end position="2002"/>
    </location>
</feature>
<dbReference type="SUPFAM" id="SSF48726">
    <property type="entry name" value="Immunoglobulin"/>
    <property type="match status" value="11"/>
</dbReference>
<keyword evidence="15" id="KW-0112">Calmodulin-binding</keyword>
<feature type="region of interest" description="Disordered" evidence="23">
    <location>
        <begin position="2184"/>
        <end position="2210"/>
    </location>
</feature>
<feature type="compositionally biased region" description="Basic and acidic residues" evidence="23">
    <location>
        <begin position="4908"/>
        <end position="4919"/>
    </location>
</feature>
<organism evidence="28">
    <name type="scientific">Harpegnathos saltator</name>
    <name type="common">Jerdon's jumping ant</name>
    <dbReference type="NCBI Taxonomy" id="610380"/>
    <lineage>
        <taxon>Eukaryota</taxon>
        <taxon>Metazoa</taxon>
        <taxon>Ecdysozoa</taxon>
        <taxon>Arthropoda</taxon>
        <taxon>Hexapoda</taxon>
        <taxon>Insecta</taxon>
        <taxon>Pterygota</taxon>
        <taxon>Neoptera</taxon>
        <taxon>Endopterygota</taxon>
        <taxon>Hymenoptera</taxon>
        <taxon>Apocrita</taxon>
        <taxon>Aculeata</taxon>
        <taxon>Formicoidea</taxon>
        <taxon>Formicidae</taxon>
        <taxon>Ponerinae</taxon>
        <taxon>Ponerini</taxon>
        <taxon>Harpegnathos</taxon>
    </lineage>
</organism>
<keyword evidence="12" id="KW-0418">Kinase</keyword>
<feature type="region of interest" description="Disordered" evidence="23">
    <location>
        <begin position="1"/>
        <end position="28"/>
    </location>
</feature>
<evidence type="ECO:0000256" key="20">
    <source>
        <dbReference type="ARBA" id="ARBA00048679"/>
    </source>
</evidence>
<comment type="catalytic activity">
    <reaction evidence="19">
        <text>L-threonyl-[protein] + ATP = O-phospho-L-threonyl-[protein] + ADP + H(+)</text>
        <dbReference type="Rhea" id="RHEA:46608"/>
        <dbReference type="Rhea" id="RHEA-COMP:11060"/>
        <dbReference type="Rhea" id="RHEA-COMP:11605"/>
        <dbReference type="ChEBI" id="CHEBI:15378"/>
        <dbReference type="ChEBI" id="CHEBI:30013"/>
        <dbReference type="ChEBI" id="CHEBI:30616"/>
        <dbReference type="ChEBI" id="CHEBI:61977"/>
        <dbReference type="ChEBI" id="CHEBI:456216"/>
        <dbReference type="EC" id="2.7.11.1"/>
    </reaction>
</comment>
<dbReference type="GO" id="GO:0009653">
    <property type="term" value="P:anatomical structure morphogenesis"/>
    <property type="evidence" value="ECO:0007669"/>
    <property type="project" value="UniProtKB-ARBA"/>
</dbReference>
<feature type="compositionally biased region" description="Basic and acidic residues" evidence="23">
    <location>
        <begin position="12"/>
        <end position="26"/>
    </location>
</feature>
<dbReference type="SMART" id="SM00408">
    <property type="entry name" value="IGc2"/>
    <property type="match status" value="9"/>
</dbReference>